<comment type="similarity">
    <text evidence="1">Belongs to the frataxin family.</text>
</comment>
<keyword evidence="2" id="KW-0406">Ion transport</keyword>
<dbReference type="Proteomes" id="UP001157938">
    <property type="component" value="Unassembled WGS sequence"/>
</dbReference>
<keyword evidence="2" id="KW-0410">Iron transport</keyword>
<dbReference type="GO" id="GO:0008199">
    <property type="term" value="F:ferric iron binding"/>
    <property type="evidence" value="ECO:0007669"/>
    <property type="project" value="InterPro"/>
</dbReference>
<evidence type="ECO:0000256" key="2">
    <source>
        <dbReference type="ARBA" id="ARBA00022496"/>
    </source>
</evidence>
<evidence type="ECO:0000313" key="4">
    <source>
        <dbReference type="EMBL" id="CAH0485264.1"/>
    </source>
</evidence>
<dbReference type="Proteomes" id="UP001159659">
    <property type="component" value="Unassembled WGS sequence"/>
</dbReference>
<reference evidence="5" key="2">
    <citation type="submission" date="2022-12" db="EMBL/GenBank/DDBJ databases">
        <authorList>
            <person name="Webb A."/>
        </authorList>
    </citation>
    <scope>NUCLEOTIDE SEQUENCE</scope>
    <source>
        <strain evidence="5">Pf2</strain>
    </source>
</reference>
<dbReference type="GO" id="GO:0006826">
    <property type="term" value="P:iron ion transport"/>
    <property type="evidence" value="ECO:0007669"/>
    <property type="project" value="UniProtKB-KW"/>
</dbReference>
<accession>A0AAV0SRG1</accession>
<dbReference type="AlphaFoldDB" id="A0AAV0SRG1"/>
<dbReference type="Pfam" id="PF01491">
    <property type="entry name" value="Frataxin_Cyay"/>
    <property type="match status" value="1"/>
</dbReference>
<keyword evidence="6" id="KW-1185">Reference proteome</keyword>
<comment type="caution">
    <text evidence="5">The sequence shown here is derived from an EMBL/GenBank/DDBJ whole genome shotgun (WGS) entry which is preliminary data.</text>
</comment>
<evidence type="ECO:0000313" key="6">
    <source>
        <dbReference type="Proteomes" id="UP001157938"/>
    </source>
</evidence>
<dbReference type="Gene3D" id="3.30.920.10">
    <property type="entry name" value="Frataxin/CyaY"/>
    <property type="match status" value="1"/>
</dbReference>
<proteinExistence type="inferred from homology"/>
<dbReference type="EMBL" id="CANTFK010000103">
    <property type="protein sequence ID" value="CAI5706552.1"/>
    <property type="molecule type" value="Genomic_DNA"/>
</dbReference>
<sequence length="150" mass="17148">MLPRVGMKRIWRLTSIQTREKITVPTSGSAGRHGRLKPKVSTDKFTALSTEFFDRVEVAMKPLHPPINDEFQLQRDGNGGELVIRTNAQEFKIKVLTSKQQIELLSPVSGLRTYHWNAMTKRWEDVADSHDIEGLLTRDLMRFCAGIPLF</sequence>
<gene>
    <name evidence="4" type="ORF">PFR001_LOCUS969</name>
    <name evidence="5" type="ORF">PFR002_LOCUS1092</name>
</gene>
<organism evidence="5 7">
    <name type="scientific">Peronospora farinosa</name>
    <dbReference type="NCBI Taxonomy" id="134698"/>
    <lineage>
        <taxon>Eukaryota</taxon>
        <taxon>Sar</taxon>
        <taxon>Stramenopiles</taxon>
        <taxon>Oomycota</taxon>
        <taxon>Peronosporomycetes</taxon>
        <taxon>Peronosporales</taxon>
        <taxon>Peronosporaceae</taxon>
        <taxon>Peronospora</taxon>
    </lineage>
</organism>
<evidence type="ECO:0000313" key="7">
    <source>
        <dbReference type="Proteomes" id="UP001159659"/>
    </source>
</evidence>
<dbReference type="GO" id="GO:0005737">
    <property type="term" value="C:cytoplasm"/>
    <property type="evidence" value="ECO:0007669"/>
    <property type="project" value="UniProtKB-ARBA"/>
</dbReference>
<dbReference type="InterPro" id="IPR002908">
    <property type="entry name" value="Frataxin/CyaY"/>
</dbReference>
<evidence type="ECO:0000313" key="5">
    <source>
        <dbReference type="EMBL" id="CAI5706552.1"/>
    </source>
</evidence>
<dbReference type="EMBL" id="CAKLBC010000195">
    <property type="protein sequence ID" value="CAH0485264.1"/>
    <property type="molecule type" value="Genomic_DNA"/>
</dbReference>
<evidence type="ECO:0000256" key="1">
    <source>
        <dbReference type="ARBA" id="ARBA00008183"/>
    </source>
</evidence>
<keyword evidence="2" id="KW-0813">Transport</keyword>
<name>A0AAV0SRG1_9STRA</name>
<reference evidence="4 6" key="1">
    <citation type="submission" date="2021-11" db="EMBL/GenBank/DDBJ databases">
        <authorList>
            <person name="Islam A."/>
            <person name="Islam S."/>
            <person name="Flora M.S."/>
            <person name="Rahman M."/>
            <person name="Ziaur R.M."/>
            <person name="Epstein J.H."/>
            <person name="Hassan M."/>
            <person name="Klassen M."/>
            <person name="Woodard K."/>
            <person name="Webb A."/>
            <person name="Webby R.J."/>
            <person name="El Zowalaty M.E."/>
        </authorList>
    </citation>
    <scope>NUCLEOTIDE SEQUENCE [LARGE SCALE GENOMIC DNA]</scope>
    <source>
        <strain evidence="4">Pf1</strain>
    </source>
</reference>
<keyword evidence="3" id="KW-0408">Iron</keyword>
<dbReference type="GO" id="GO:0016226">
    <property type="term" value="P:iron-sulfur cluster assembly"/>
    <property type="evidence" value="ECO:0007669"/>
    <property type="project" value="InterPro"/>
</dbReference>
<dbReference type="SMART" id="SM01219">
    <property type="entry name" value="Frataxin_Cyay"/>
    <property type="match status" value="1"/>
</dbReference>
<dbReference type="InterPro" id="IPR036524">
    <property type="entry name" value="Frataxin/CyaY_sf"/>
</dbReference>
<protein>
    <submittedName>
        <fullName evidence="5">Uncharacterized protein</fullName>
    </submittedName>
</protein>
<evidence type="ECO:0000256" key="3">
    <source>
        <dbReference type="ARBA" id="ARBA00023004"/>
    </source>
</evidence>